<dbReference type="Proteomes" id="UP000800035">
    <property type="component" value="Unassembled WGS sequence"/>
</dbReference>
<proteinExistence type="predicted"/>
<evidence type="ECO:0000313" key="2">
    <source>
        <dbReference type="Proteomes" id="UP000800035"/>
    </source>
</evidence>
<protein>
    <submittedName>
        <fullName evidence="1">Uncharacterized protein</fullName>
    </submittedName>
</protein>
<reference evidence="1" key="1">
    <citation type="journal article" date="2020" name="Stud. Mycol.">
        <title>101 Dothideomycetes genomes: a test case for predicting lifestyles and emergence of pathogens.</title>
        <authorList>
            <person name="Haridas S."/>
            <person name="Albert R."/>
            <person name="Binder M."/>
            <person name="Bloem J."/>
            <person name="Labutti K."/>
            <person name="Salamov A."/>
            <person name="Andreopoulos B."/>
            <person name="Baker S."/>
            <person name="Barry K."/>
            <person name="Bills G."/>
            <person name="Bluhm B."/>
            <person name="Cannon C."/>
            <person name="Castanera R."/>
            <person name="Culley D."/>
            <person name="Daum C."/>
            <person name="Ezra D."/>
            <person name="Gonzalez J."/>
            <person name="Henrissat B."/>
            <person name="Kuo A."/>
            <person name="Liang C."/>
            <person name="Lipzen A."/>
            <person name="Lutzoni F."/>
            <person name="Magnuson J."/>
            <person name="Mondo S."/>
            <person name="Nolan M."/>
            <person name="Ohm R."/>
            <person name="Pangilinan J."/>
            <person name="Park H.-J."/>
            <person name="Ramirez L."/>
            <person name="Alfaro M."/>
            <person name="Sun H."/>
            <person name="Tritt A."/>
            <person name="Yoshinaga Y."/>
            <person name="Zwiers L.-H."/>
            <person name="Turgeon B."/>
            <person name="Goodwin S."/>
            <person name="Spatafora J."/>
            <person name="Crous P."/>
            <person name="Grigoriev I."/>
        </authorList>
    </citation>
    <scope>NUCLEOTIDE SEQUENCE</scope>
    <source>
        <strain evidence="1">CBS 675.92</strain>
    </source>
</reference>
<accession>A0A6A5UIP2</accession>
<dbReference type="AlphaFoldDB" id="A0A6A5UIP2"/>
<dbReference type="InterPro" id="IPR038883">
    <property type="entry name" value="AN11006-like"/>
</dbReference>
<gene>
    <name evidence="1" type="ORF">CC80DRAFT_541579</name>
</gene>
<dbReference type="OrthoDB" id="4790878at2759"/>
<keyword evidence="2" id="KW-1185">Reference proteome</keyword>
<dbReference type="EMBL" id="ML976977">
    <property type="protein sequence ID" value="KAF1963662.1"/>
    <property type="molecule type" value="Genomic_DNA"/>
</dbReference>
<name>A0A6A5UIP2_9PLEO</name>
<dbReference type="PANTHER" id="PTHR42085">
    <property type="entry name" value="F-BOX DOMAIN-CONTAINING PROTEIN"/>
    <property type="match status" value="1"/>
</dbReference>
<sequence>MSTTNPSIPSPDGTCHLLRLPFELRNKIYDYALSEEDGIGYLEDKSYVGRLVHLASSTTPTDDPRTSTRKFVKSEHIARCGKIELVLANQLQFVNRQLRMETRGLGLARNDLTILLPNRYNTIITFPRLVQCLSARQKKVLRNITLDQSVELPRQLLSDSFYLDAFETILDFARTHPNVKISLPAPHLQPEFGARFVFQVSAAILAARKEEPYMSRFLLPCVFDFVKTRMDDIQRASFWRSCFRGGVPENIRLFPWGEFDEAKTREELENIPCRDDAAWNEWLDAIGEIYENGF</sequence>
<organism evidence="1 2">
    <name type="scientific">Byssothecium circinans</name>
    <dbReference type="NCBI Taxonomy" id="147558"/>
    <lineage>
        <taxon>Eukaryota</taxon>
        <taxon>Fungi</taxon>
        <taxon>Dikarya</taxon>
        <taxon>Ascomycota</taxon>
        <taxon>Pezizomycotina</taxon>
        <taxon>Dothideomycetes</taxon>
        <taxon>Pleosporomycetidae</taxon>
        <taxon>Pleosporales</taxon>
        <taxon>Massarineae</taxon>
        <taxon>Massarinaceae</taxon>
        <taxon>Byssothecium</taxon>
    </lineage>
</organism>
<dbReference type="PANTHER" id="PTHR42085:SF1">
    <property type="entry name" value="F-BOX DOMAIN-CONTAINING PROTEIN"/>
    <property type="match status" value="1"/>
</dbReference>
<evidence type="ECO:0000313" key="1">
    <source>
        <dbReference type="EMBL" id="KAF1963662.1"/>
    </source>
</evidence>